<evidence type="ECO:0000313" key="16">
    <source>
        <dbReference type="Proteomes" id="UP000050331"/>
    </source>
</evidence>
<gene>
    <name evidence="12" type="primary">purD</name>
    <name evidence="15" type="ORF">AOX59_10855</name>
</gene>
<comment type="cofactor">
    <cofactor evidence="1">
        <name>Mn(2+)</name>
        <dbReference type="ChEBI" id="CHEBI:29035"/>
    </cofactor>
</comment>
<dbReference type="Pfam" id="PF02843">
    <property type="entry name" value="GARS_C"/>
    <property type="match status" value="1"/>
</dbReference>
<dbReference type="InterPro" id="IPR013815">
    <property type="entry name" value="ATP_grasp_subdomain_1"/>
</dbReference>
<proteinExistence type="inferred from homology"/>
<evidence type="ECO:0000313" key="15">
    <source>
        <dbReference type="EMBL" id="ALX49050.1"/>
    </source>
</evidence>
<evidence type="ECO:0000256" key="3">
    <source>
        <dbReference type="ARBA" id="ARBA00005174"/>
    </source>
</evidence>
<dbReference type="GO" id="GO:0005524">
    <property type="term" value="F:ATP binding"/>
    <property type="evidence" value="ECO:0007669"/>
    <property type="project" value="UniProtKB-UniRule"/>
</dbReference>
<organism evidence="15 16">
    <name type="scientific">Lentibacillus amyloliquefaciens</name>
    <dbReference type="NCBI Taxonomy" id="1472767"/>
    <lineage>
        <taxon>Bacteria</taxon>
        <taxon>Bacillati</taxon>
        <taxon>Bacillota</taxon>
        <taxon>Bacilli</taxon>
        <taxon>Bacillales</taxon>
        <taxon>Bacillaceae</taxon>
        <taxon>Lentibacillus</taxon>
    </lineage>
</organism>
<evidence type="ECO:0000256" key="12">
    <source>
        <dbReference type="HAMAP-Rule" id="MF_00138"/>
    </source>
</evidence>
<dbReference type="PANTHER" id="PTHR43472">
    <property type="entry name" value="PHOSPHORIBOSYLAMINE--GLYCINE LIGASE"/>
    <property type="match status" value="1"/>
</dbReference>
<dbReference type="PANTHER" id="PTHR43472:SF1">
    <property type="entry name" value="PHOSPHORIBOSYLAMINE--GLYCINE LIGASE, CHLOROPLASTIC"/>
    <property type="match status" value="1"/>
</dbReference>
<dbReference type="InterPro" id="IPR016185">
    <property type="entry name" value="PreATP-grasp_dom_sf"/>
</dbReference>
<dbReference type="InterPro" id="IPR011054">
    <property type="entry name" value="Rudment_hybrid_motif"/>
</dbReference>
<dbReference type="InterPro" id="IPR011761">
    <property type="entry name" value="ATP-grasp"/>
</dbReference>
<dbReference type="Gene3D" id="3.30.470.20">
    <property type="entry name" value="ATP-grasp fold, B domain"/>
    <property type="match status" value="1"/>
</dbReference>
<dbReference type="InterPro" id="IPR000115">
    <property type="entry name" value="PRibGlycinamide_synth"/>
</dbReference>
<evidence type="ECO:0000256" key="2">
    <source>
        <dbReference type="ARBA" id="ARBA00001946"/>
    </source>
</evidence>
<evidence type="ECO:0000259" key="14">
    <source>
        <dbReference type="PROSITE" id="PS50975"/>
    </source>
</evidence>
<dbReference type="InterPro" id="IPR020560">
    <property type="entry name" value="PRibGlycinamide_synth_C-dom"/>
</dbReference>
<keyword evidence="6 13" id="KW-0547">Nucleotide-binding</keyword>
<dbReference type="KEGG" id="lao:AOX59_10855"/>
<dbReference type="Pfam" id="PF01071">
    <property type="entry name" value="GARS_A"/>
    <property type="match status" value="1"/>
</dbReference>
<dbReference type="EC" id="6.3.4.13" evidence="4 12"/>
<dbReference type="RefSeq" id="WP_068445475.1">
    <property type="nucleotide sequence ID" value="NZ_CP013862.1"/>
</dbReference>
<evidence type="ECO:0000256" key="5">
    <source>
        <dbReference type="ARBA" id="ARBA00022598"/>
    </source>
</evidence>
<feature type="domain" description="ATP-grasp" evidence="14">
    <location>
        <begin position="107"/>
        <end position="313"/>
    </location>
</feature>
<dbReference type="InterPro" id="IPR037123">
    <property type="entry name" value="PRibGlycinamide_synth_C_sf"/>
</dbReference>
<keyword evidence="16" id="KW-1185">Reference proteome</keyword>
<dbReference type="InterPro" id="IPR020559">
    <property type="entry name" value="PRibGlycinamide_synth_CS"/>
</dbReference>
<comment type="similarity">
    <text evidence="9 12">Belongs to the GARS family.</text>
</comment>
<dbReference type="OrthoDB" id="9807240at2"/>
<evidence type="ECO:0000256" key="7">
    <source>
        <dbReference type="ARBA" id="ARBA00022755"/>
    </source>
</evidence>
<dbReference type="GO" id="GO:0009113">
    <property type="term" value="P:purine nucleobase biosynthetic process"/>
    <property type="evidence" value="ECO:0007669"/>
    <property type="project" value="InterPro"/>
</dbReference>
<name>A0A0U4G8J1_9BACI</name>
<reference evidence="15 16" key="1">
    <citation type="submission" date="2016-01" db="EMBL/GenBank/DDBJ databases">
        <title>Complete genome sequence of strain Lentibacillus amyloliquefaciens LAM0015T isolated from saline sediment.</title>
        <authorList>
            <person name="Wang J.-L."/>
            <person name="He M.-X."/>
        </authorList>
    </citation>
    <scope>NUCLEOTIDE SEQUENCE [LARGE SCALE GENOMIC DNA]</scope>
    <source>
        <strain evidence="15 16">LAM0015</strain>
    </source>
</reference>
<comment type="cofactor">
    <cofactor evidence="2">
        <name>Mg(2+)</name>
        <dbReference type="ChEBI" id="CHEBI:18420"/>
    </cofactor>
</comment>
<dbReference type="InterPro" id="IPR020561">
    <property type="entry name" value="PRibGlycinamid_synth_ATP-grasp"/>
</dbReference>
<evidence type="ECO:0000256" key="8">
    <source>
        <dbReference type="ARBA" id="ARBA00022840"/>
    </source>
</evidence>
<sequence>MNLFVIGQGGREHSMIMKLAESEKVDRIYAAPGNGGISDAAECVDIDELDIDGLIDFAGKKQIDLTIVGPENPLLAGIADRFHEAGLAVFAPGKDAALIEGSKQYAKVFMEENGIPTAAYASFTDAAEAKFYIEKQGAPIVVKADGLAAGKGVIVARTVQEAISAVDDILVNKAFSEAGKSVVIEECLNGEEFSLMAFVHGTNVFPMLPARDHKRAYDDDLGPNTGGMGAYAPAKDISSETLAFAAENVLQKAADGLAGAGRPFTGILYAGMIMTNDGPKVIEFNARFGDPETQIVLPLLKNDLLQVILDVLEGKDPALQWEDKSCAGVVLASKGYPGSYKKGVALPEINSDGDTFVIHAGTRKTDKGIVSDGGRVLFAGAKGKDVADASEATYKWLAQHVHTEDFFYRTDIGQ</sequence>
<dbReference type="GO" id="GO:0004637">
    <property type="term" value="F:phosphoribosylamine-glycine ligase activity"/>
    <property type="evidence" value="ECO:0007669"/>
    <property type="project" value="UniProtKB-UniRule"/>
</dbReference>
<evidence type="ECO:0000256" key="10">
    <source>
        <dbReference type="ARBA" id="ARBA00042242"/>
    </source>
</evidence>
<accession>A0A0U4G8J1</accession>
<dbReference type="Pfam" id="PF02844">
    <property type="entry name" value="GARS_N"/>
    <property type="match status" value="1"/>
</dbReference>
<dbReference type="PROSITE" id="PS50975">
    <property type="entry name" value="ATP_GRASP"/>
    <property type="match status" value="1"/>
</dbReference>
<dbReference type="AlphaFoldDB" id="A0A0U4G8J1"/>
<dbReference type="UniPathway" id="UPA00074">
    <property type="reaction ID" value="UER00125"/>
</dbReference>
<keyword evidence="7 12" id="KW-0658">Purine biosynthesis</keyword>
<dbReference type="FunFam" id="3.30.1490.20:FF:000006">
    <property type="entry name" value="phosphoribosylamine--glycine ligase, chloroplastic-like"/>
    <property type="match status" value="1"/>
</dbReference>
<dbReference type="PROSITE" id="PS00184">
    <property type="entry name" value="GARS"/>
    <property type="match status" value="1"/>
</dbReference>
<dbReference type="SUPFAM" id="SSF51246">
    <property type="entry name" value="Rudiment single hybrid motif"/>
    <property type="match status" value="1"/>
</dbReference>
<evidence type="ECO:0000256" key="9">
    <source>
        <dbReference type="ARBA" id="ARBA00038345"/>
    </source>
</evidence>
<keyword evidence="8 13" id="KW-0067">ATP-binding</keyword>
<evidence type="ECO:0000256" key="1">
    <source>
        <dbReference type="ARBA" id="ARBA00001936"/>
    </source>
</evidence>
<comment type="catalytic activity">
    <reaction evidence="12">
        <text>5-phospho-beta-D-ribosylamine + glycine + ATP = N(1)-(5-phospho-beta-D-ribosyl)glycinamide + ADP + phosphate + H(+)</text>
        <dbReference type="Rhea" id="RHEA:17453"/>
        <dbReference type="ChEBI" id="CHEBI:15378"/>
        <dbReference type="ChEBI" id="CHEBI:30616"/>
        <dbReference type="ChEBI" id="CHEBI:43474"/>
        <dbReference type="ChEBI" id="CHEBI:57305"/>
        <dbReference type="ChEBI" id="CHEBI:58681"/>
        <dbReference type="ChEBI" id="CHEBI:143788"/>
        <dbReference type="ChEBI" id="CHEBI:456216"/>
        <dbReference type="EC" id="6.3.4.13"/>
    </reaction>
</comment>
<dbReference type="SMART" id="SM01209">
    <property type="entry name" value="GARS_A"/>
    <property type="match status" value="1"/>
</dbReference>
<dbReference type="HAMAP" id="MF_00138">
    <property type="entry name" value="GARS"/>
    <property type="match status" value="1"/>
</dbReference>
<dbReference type="SUPFAM" id="SSF56059">
    <property type="entry name" value="Glutathione synthetase ATP-binding domain-like"/>
    <property type="match status" value="1"/>
</dbReference>
<evidence type="ECO:0000256" key="11">
    <source>
        <dbReference type="ARBA" id="ARBA00042864"/>
    </source>
</evidence>
<dbReference type="Gene3D" id="3.90.600.10">
    <property type="entry name" value="Phosphoribosylglycinamide synthetase, C-terminal domain"/>
    <property type="match status" value="1"/>
</dbReference>
<dbReference type="GO" id="GO:0006189">
    <property type="term" value="P:'de novo' IMP biosynthetic process"/>
    <property type="evidence" value="ECO:0007669"/>
    <property type="project" value="UniProtKB-UniRule"/>
</dbReference>
<dbReference type="GO" id="GO:0046872">
    <property type="term" value="F:metal ion binding"/>
    <property type="evidence" value="ECO:0007669"/>
    <property type="project" value="InterPro"/>
</dbReference>
<dbReference type="SMART" id="SM01210">
    <property type="entry name" value="GARS_C"/>
    <property type="match status" value="1"/>
</dbReference>
<evidence type="ECO:0000256" key="4">
    <source>
        <dbReference type="ARBA" id="ARBA00013255"/>
    </source>
</evidence>
<dbReference type="EMBL" id="CP013862">
    <property type="protein sequence ID" value="ALX49050.1"/>
    <property type="molecule type" value="Genomic_DNA"/>
</dbReference>
<keyword evidence="5 12" id="KW-0436">Ligase</keyword>
<dbReference type="SUPFAM" id="SSF52440">
    <property type="entry name" value="PreATP-grasp domain"/>
    <property type="match status" value="1"/>
</dbReference>
<dbReference type="Gene3D" id="3.40.50.20">
    <property type="match status" value="1"/>
</dbReference>
<evidence type="ECO:0000256" key="6">
    <source>
        <dbReference type="ARBA" id="ARBA00022741"/>
    </source>
</evidence>
<dbReference type="Gene3D" id="3.30.1490.20">
    <property type="entry name" value="ATP-grasp fold, A domain"/>
    <property type="match status" value="1"/>
</dbReference>
<comment type="pathway">
    <text evidence="3 12">Purine metabolism; IMP biosynthesis via de novo pathway; N(1)-(5-phospho-D-ribosyl)glycinamide from 5-phospho-alpha-D-ribose 1-diphosphate: step 2/2.</text>
</comment>
<evidence type="ECO:0000256" key="13">
    <source>
        <dbReference type="PROSITE-ProRule" id="PRU00409"/>
    </source>
</evidence>
<protein>
    <recommendedName>
        <fullName evidence="4 12">Phosphoribosylamine--glycine ligase</fullName>
        <ecNumber evidence="4 12">6.3.4.13</ecNumber>
    </recommendedName>
    <alternativeName>
        <fullName evidence="12">GARS</fullName>
    </alternativeName>
    <alternativeName>
        <fullName evidence="10 12">Glycinamide ribonucleotide synthetase</fullName>
    </alternativeName>
    <alternativeName>
        <fullName evidence="11 12">Phosphoribosylglycinamide synthetase</fullName>
    </alternativeName>
</protein>
<dbReference type="InterPro" id="IPR020562">
    <property type="entry name" value="PRibGlycinamide_synth_N"/>
</dbReference>
<dbReference type="STRING" id="1472767.AOX59_10855"/>
<dbReference type="Proteomes" id="UP000050331">
    <property type="component" value="Chromosome"/>
</dbReference>
<dbReference type="NCBIfam" id="TIGR00877">
    <property type="entry name" value="purD"/>
    <property type="match status" value="1"/>
</dbReference>